<evidence type="ECO:0000313" key="5">
    <source>
        <dbReference type="EMBL" id="NKY17961.1"/>
    </source>
</evidence>
<dbReference type="InterPro" id="IPR036390">
    <property type="entry name" value="WH_DNA-bd_sf"/>
</dbReference>
<dbReference type="SMART" id="SM00345">
    <property type="entry name" value="HTH_GNTR"/>
    <property type="match status" value="1"/>
</dbReference>
<dbReference type="Proteomes" id="UP000582646">
    <property type="component" value="Unassembled WGS sequence"/>
</dbReference>
<dbReference type="PANTHER" id="PTHR43537">
    <property type="entry name" value="TRANSCRIPTIONAL REGULATOR, GNTR FAMILY"/>
    <property type="match status" value="1"/>
</dbReference>
<feature type="domain" description="HTH gntR-type" evidence="4">
    <location>
        <begin position="9"/>
        <end position="77"/>
    </location>
</feature>
<organism evidence="5 6">
    <name type="scientific">Tsukamurella spumae</name>
    <dbReference type="NCBI Taxonomy" id="44753"/>
    <lineage>
        <taxon>Bacteria</taxon>
        <taxon>Bacillati</taxon>
        <taxon>Actinomycetota</taxon>
        <taxon>Actinomycetes</taxon>
        <taxon>Mycobacteriales</taxon>
        <taxon>Tsukamurellaceae</taxon>
        <taxon>Tsukamurella</taxon>
    </lineage>
</organism>
<proteinExistence type="predicted"/>
<dbReference type="InterPro" id="IPR008920">
    <property type="entry name" value="TF_FadR/GntR_C"/>
</dbReference>
<dbReference type="RefSeq" id="WP_168545037.1">
    <property type="nucleotide sequence ID" value="NZ_BAAAKS010000040.1"/>
</dbReference>
<dbReference type="GO" id="GO:0003677">
    <property type="term" value="F:DNA binding"/>
    <property type="evidence" value="ECO:0007669"/>
    <property type="project" value="UniProtKB-KW"/>
</dbReference>
<dbReference type="GO" id="GO:0003700">
    <property type="term" value="F:DNA-binding transcription factor activity"/>
    <property type="evidence" value="ECO:0007669"/>
    <property type="project" value="InterPro"/>
</dbReference>
<evidence type="ECO:0000313" key="6">
    <source>
        <dbReference type="Proteomes" id="UP000582646"/>
    </source>
</evidence>
<evidence type="ECO:0000256" key="3">
    <source>
        <dbReference type="ARBA" id="ARBA00023163"/>
    </source>
</evidence>
<sequence>MELEPITRVAVSDEVFARLADEILSARLSPGEPLPAERLLAEKFAVNRHAVREALKRLRQAGLIHIAQGGRTRVLDWRENAGLDILSGVAAAGVVPPLKVLLDITQMRLVVAADAARLCAVRADDERRALIVDLAQQYPQGGFEADERFWTAVIDGSQNVAYRLSLNTLLAGMHDVGETVFRALELDRELLDRQAHLDLASAIARGDADEARAVTTQMLGGVITALQEMTQSIEETTN</sequence>
<dbReference type="InterPro" id="IPR011711">
    <property type="entry name" value="GntR_C"/>
</dbReference>
<dbReference type="PRINTS" id="PR00035">
    <property type="entry name" value="HTHGNTR"/>
</dbReference>
<dbReference type="InterPro" id="IPR036388">
    <property type="entry name" value="WH-like_DNA-bd_sf"/>
</dbReference>
<dbReference type="PROSITE" id="PS50949">
    <property type="entry name" value="HTH_GNTR"/>
    <property type="match status" value="1"/>
</dbReference>
<dbReference type="Pfam" id="PF00392">
    <property type="entry name" value="GntR"/>
    <property type="match status" value="1"/>
</dbReference>
<dbReference type="Pfam" id="PF07729">
    <property type="entry name" value="FCD"/>
    <property type="match status" value="1"/>
</dbReference>
<keyword evidence="6" id="KW-1185">Reference proteome</keyword>
<gene>
    <name evidence="5" type="ORF">HF999_06220</name>
</gene>
<keyword evidence="3" id="KW-0804">Transcription</keyword>
<dbReference type="SUPFAM" id="SSF46785">
    <property type="entry name" value="Winged helix' DNA-binding domain"/>
    <property type="match status" value="1"/>
</dbReference>
<dbReference type="EMBL" id="JAAXOQ010000006">
    <property type="protein sequence ID" value="NKY17961.1"/>
    <property type="molecule type" value="Genomic_DNA"/>
</dbReference>
<dbReference type="AlphaFoldDB" id="A0A846WYJ4"/>
<comment type="caution">
    <text evidence="5">The sequence shown here is derived from an EMBL/GenBank/DDBJ whole genome shotgun (WGS) entry which is preliminary data.</text>
</comment>
<dbReference type="SMART" id="SM00895">
    <property type="entry name" value="FCD"/>
    <property type="match status" value="1"/>
</dbReference>
<dbReference type="InterPro" id="IPR000524">
    <property type="entry name" value="Tscrpt_reg_HTH_GntR"/>
</dbReference>
<accession>A0A846WYJ4</accession>
<name>A0A846WYJ4_9ACTN</name>
<protein>
    <submittedName>
        <fullName evidence="5">FadR family transcriptional regulator</fullName>
    </submittedName>
</protein>
<dbReference type="PANTHER" id="PTHR43537:SF24">
    <property type="entry name" value="GLUCONATE OPERON TRANSCRIPTIONAL REPRESSOR"/>
    <property type="match status" value="1"/>
</dbReference>
<dbReference type="CDD" id="cd07377">
    <property type="entry name" value="WHTH_GntR"/>
    <property type="match status" value="1"/>
</dbReference>
<dbReference type="SUPFAM" id="SSF48008">
    <property type="entry name" value="GntR ligand-binding domain-like"/>
    <property type="match status" value="1"/>
</dbReference>
<dbReference type="Gene3D" id="1.10.10.10">
    <property type="entry name" value="Winged helix-like DNA-binding domain superfamily/Winged helix DNA-binding domain"/>
    <property type="match status" value="1"/>
</dbReference>
<evidence type="ECO:0000256" key="2">
    <source>
        <dbReference type="ARBA" id="ARBA00023125"/>
    </source>
</evidence>
<keyword evidence="2" id="KW-0238">DNA-binding</keyword>
<dbReference type="Gene3D" id="1.20.120.530">
    <property type="entry name" value="GntR ligand-binding domain-like"/>
    <property type="match status" value="1"/>
</dbReference>
<reference evidence="5 6" key="1">
    <citation type="submission" date="2020-04" db="EMBL/GenBank/DDBJ databases">
        <title>MicrobeNet Type strains.</title>
        <authorList>
            <person name="Nicholson A.C."/>
        </authorList>
    </citation>
    <scope>NUCLEOTIDE SEQUENCE [LARGE SCALE GENOMIC DNA]</scope>
    <source>
        <strain evidence="5 6">DSM 44113</strain>
    </source>
</reference>
<keyword evidence="1" id="KW-0805">Transcription regulation</keyword>
<evidence type="ECO:0000259" key="4">
    <source>
        <dbReference type="PROSITE" id="PS50949"/>
    </source>
</evidence>
<evidence type="ECO:0000256" key="1">
    <source>
        <dbReference type="ARBA" id="ARBA00023015"/>
    </source>
</evidence>